<evidence type="ECO:0000256" key="4">
    <source>
        <dbReference type="ARBA" id="ARBA00022840"/>
    </source>
</evidence>
<protein>
    <recommendedName>
        <fullName evidence="9">Kinesin motor domain-containing protein</fullName>
    </recommendedName>
</protein>
<dbReference type="Pfam" id="PF00225">
    <property type="entry name" value="Kinesin"/>
    <property type="match status" value="1"/>
</dbReference>
<dbReference type="AlphaFoldDB" id="A0A7R8WZ79"/>
<evidence type="ECO:0000256" key="5">
    <source>
        <dbReference type="ARBA" id="ARBA00023054"/>
    </source>
</evidence>
<dbReference type="GO" id="GO:0005524">
    <property type="term" value="F:ATP binding"/>
    <property type="evidence" value="ECO:0007669"/>
    <property type="project" value="UniProtKB-UniRule"/>
</dbReference>
<dbReference type="EMBL" id="CAJPEV010000055">
    <property type="protein sequence ID" value="CAG0879733.1"/>
    <property type="molecule type" value="Genomic_DNA"/>
</dbReference>
<evidence type="ECO:0000256" key="8">
    <source>
        <dbReference type="SAM" id="MobiDB-lite"/>
    </source>
</evidence>
<dbReference type="SUPFAM" id="SSF52540">
    <property type="entry name" value="P-loop containing nucleoside triphosphate hydrolases"/>
    <property type="match status" value="1"/>
</dbReference>
<name>A0A7R8WZ79_9CRUS</name>
<dbReference type="OrthoDB" id="6351182at2759"/>
<sequence>MPGRSLSGRPELQMAMESECTIRVDTSVRIRPLLKAELNEKTCLDVADDSTVQVNSKSFRVTKVFDDSSTQEDVFSWSKYIVQDFVKEKKQGIVLAYGQTGTGKTYTLGTDPQISEKGLIRLAIDELFNLIKEPKNPHPTVKVAFLDIYLEEVRDLLATGNSCRVRESESKVFHVEGLKEIEVFQARDAVELLYKGCRQRSFRATNKNAASSRSHAIFTLIMENPNGERIQLWFVDLAGSEDVGRSEVSSCSKQWKEGVKINNSLSTLRRVIHALHHKSHIPYRDSILTKILYGSLKHSCNIQLIASVSPCSSSVTETLSTLHFAIEMKGIPPIAISFPTHSTRNWERKRKLGEEIPTPVNMVKRTRGPAFTPAVRTPVPFTPLTNTMCTPQTLLLERRWRQNVTVPRAQLSSTMASQAFAEISGLSISSIPEEDDSISSSAHAVPSQLNPNVISPFVARLIPYVRNMVEESMKEPKEMLTNLNSTLRSWMTQTSTAIRPRGPRASESSDSETEPESTILGTVIRQRTRKSAQMMPSPDASPILPHGSKLPLSTLFEVEDVRNKEQLLATYTWKMKTFERSLLQELKLSKTPVFETPPSIHRNASHVLAGRVHKEPSGMSTVRRSQRILGKSICQPLPESITCFPGFNQIQRQLNDNGWIHDEAKGEILGIINNGNIEELKDLPQVGNKRAAQIIELR</sequence>
<dbReference type="InterPro" id="IPR001752">
    <property type="entry name" value="Kinesin_motor_dom"/>
</dbReference>
<dbReference type="Gene3D" id="3.40.850.10">
    <property type="entry name" value="Kinesin motor domain"/>
    <property type="match status" value="1"/>
</dbReference>
<keyword evidence="7" id="KW-0505">Motor protein</keyword>
<dbReference type="Proteomes" id="UP000677054">
    <property type="component" value="Unassembled WGS sequence"/>
</dbReference>
<evidence type="ECO:0000256" key="7">
    <source>
        <dbReference type="PROSITE-ProRule" id="PRU00283"/>
    </source>
</evidence>
<evidence type="ECO:0000313" key="10">
    <source>
        <dbReference type="EMBL" id="CAD7240716.1"/>
    </source>
</evidence>
<keyword evidence="6" id="KW-0206">Cytoskeleton</keyword>
<dbReference type="PANTHER" id="PTHR47969">
    <property type="entry name" value="CHROMOSOME-ASSOCIATED KINESIN KIF4A-RELATED"/>
    <property type="match status" value="1"/>
</dbReference>
<keyword evidence="2" id="KW-0963">Cytoplasm</keyword>
<keyword evidence="5" id="KW-0175">Coiled coil</keyword>
<dbReference type="EMBL" id="LR899572">
    <property type="protein sequence ID" value="CAD7240716.1"/>
    <property type="molecule type" value="Genomic_DNA"/>
</dbReference>
<dbReference type="SMART" id="SM00129">
    <property type="entry name" value="KISc"/>
    <property type="match status" value="1"/>
</dbReference>
<evidence type="ECO:0000256" key="6">
    <source>
        <dbReference type="ARBA" id="ARBA00023212"/>
    </source>
</evidence>
<feature type="domain" description="Kinesin motor" evidence="9">
    <location>
        <begin position="23"/>
        <end position="331"/>
    </location>
</feature>
<dbReference type="GO" id="GO:0005875">
    <property type="term" value="C:microtubule associated complex"/>
    <property type="evidence" value="ECO:0007669"/>
    <property type="project" value="TreeGrafter"/>
</dbReference>
<keyword evidence="4 7" id="KW-0067">ATP-binding</keyword>
<dbReference type="Gene3D" id="1.10.150.280">
    <property type="entry name" value="AF1531-like domain"/>
    <property type="match status" value="1"/>
</dbReference>
<comment type="similarity">
    <text evidence="7">Belongs to the TRAFAC class myosin-kinesin ATPase superfamily. Kinesin family.</text>
</comment>
<proteinExistence type="inferred from homology"/>
<dbReference type="PRINTS" id="PR00380">
    <property type="entry name" value="KINESINHEAVY"/>
</dbReference>
<reference evidence="10" key="1">
    <citation type="submission" date="2020-11" db="EMBL/GenBank/DDBJ databases">
        <authorList>
            <person name="Tran Van P."/>
        </authorList>
    </citation>
    <scope>NUCLEOTIDE SEQUENCE</scope>
</reference>
<evidence type="ECO:0000259" key="9">
    <source>
        <dbReference type="PROSITE" id="PS50067"/>
    </source>
</evidence>
<feature type="region of interest" description="Disordered" evidence="8">
    <location>
        <begin position="495"/>
        <end position="517"/>
    </location>
</feature>
<dbReference type="GO" id="GO:0003777">
    <property type="term" value="F:microtubule motor activity"/>
    <property type="evidence" value="ECO:0007669"/>
    <property type="project" value="InterPro"/>
</dbReference>
<organism evidence="10">
    <name type="scientific">Darwinula stevensoni</name>
    <dbReference type="NCBI Taxonomy" id="69355"/>
    <lineage>
        <taxon>Eukaryota</taxon>
        <taxon>Metazoa</taxon>
        <taxon>Ecdysozoa</taxon>
        <taxon>Arthropoda</taxon>
        <taxon>Crustacea</taxon>
        <taxon>Oligostraca</taxon>
        <taxon>Ostracoda</taxon>
        <taxon>Podocopa</taxon>
        <taxon>Podocopida</taxon>
        <taxon>Darwinulocopina</taxon>
        <taxon>Darwinuloidea</taxon>
        <taxon>Darwinulidae</taxon>
        <taxon>Darwinula</taxon>
    </lineage>
</organism>
<comment type="subcellular location">
    <subcellularLocation>
        <location evidence="1">Cytoplasm</location>
        <location evidence="1">Cytoskeleton</location>
    </subcellularLocation>
</comment>
<dbReference type="PROSITE" id="PS50067">
    <property type="entry name" value="KINESIN_MOTOR_2"/>
    <property type="match status" value="1"/>
</dbReference>
<keyword evidence="3 7" id="KW-0547">Nucleotide-binding</keyword>
<evidence type="ECO:0000256" key="3">
    <source>
        <dbReference type="ARBA" id="ARBA00022741"/>
    </source>
</evidence>
<dbReference type="InterPro" id="IPR036961">
    <property type="entry name" value="Kinesin_motor_dom_sf"/>
</dbReference>
<dbReference type="GO" id="GO:0007018">
    <property type="term" value="P:microtubule-based movement"/>
    <property type="evidence" value="ECO:0007669"/>
    <property type="project" value="InterPro"/>
</dbReference>
<feature type="binding site" evidence="7">
    <location>
        <begin position="98"/>
        <end position="105"/>
    </location>
    <ligand>
        <name>ATP</name>
        <dbReference type="ChEBI" id="CHEBI:30616"/>
    </ligand>
</feature>
<keyword evidence="11" id="KW-1185">Reference proteome</keyword>
<dbReference type="GO" id="GO:0051231">
    <property type="term" value="P:spindle elongation"/>
    <property type="evidence" value="ECO:0007669"/>
    <property type="project" value="TreeGrafter"/>
</dbReference>
<evidence type="ECO:0000313" key="11">
    <source>
        <dbReference type="Proteomes" id="UP000677054"/>
    </source>
</evidence>
<dbReference type="PANTHER" id="PTHR47969:SF15">
    <property type="entry name" value="CHROMOSOME-ASSOCIATED KINESIN KIF4A-RELATED"/>
    <property type="match status" value="1"/>
</dbReference>
<gene>
    <name evidence="10" type="ORF">DSTB1V02_LOCUS729</name>
</gene>
<dbReference type="GO" id="GO:0008017">
    <property type="term" value="F:microtubule binding"/>
    <property type="evidence" value="ECO:0007669"/>
    <property type="project" value="InterPro"/>
</dbReference>
<evidence type="ECO:0000256" key="1">
    <source>
        <dbReference type="ARBA" id="ARBA00004245"/>
    </source>
</evidence>
<dbReference type="GO" id="GO:0007052">
    <property type="term" value="P:mitotic spindle organization"/>
    <property type="evidence" value="ECO:0007669"/>
    <property type="project" value="TreeGrafter"/>
</dbReference>
<accession>A0A7R8WZ79</accession>
<evidence type="ECO:0000256" key="2">
    <source>
        <dbReference type="ARBA" id="ARBA00022490"/>
    </source>
</evidence>
<dbReference type="InterPro" id="IPR027417">
    <property type="entry name" value="P-loop_NTPase"/>
</dbReference>
<dbReference type="InterPro" id="IPR027640">
    <property type="entry name" value="Kinesin-like_fam"/>
</dbReference>